<dbReference type="InterPro" id="IPR010666">
    <property type="entry name" value="Znf_GRF"/>
</dbReference>
<evidence type="ECO:0000256" key="1">
    <source>
        <dbReference type="ARBA" id="ARBA00022723"/>
    </source>
</evidence>
<dbReference type="PROSITE" id="PS51999">
    <property type="entry name" value="ZF_GRF"/>
    <property type="match status" value="1"/>
</dbReference>
<dbReference type="Gramene" id="Bo3g115030.1">
    <property type="protein sequence ID" value="Bo3g115030.1"/>
    <property type="gene ID" value="Bo3g115030"/>
</dbReference>
<keyword evidence="5" id="KW-0472">Membrane</keyword>
<keyword evidence="5" id="KW-0812">Transmembrane</keyword>
<keyword evidence="8" id="KW-1185">Reference proteome</keyword>
<accession>A0A0D3BGH2</accession>
<keyword evidence="2 4" id="KW-0863">Zinc-finger</keyword>
<evidence type="ECO:0000256" key="2">
    <source>
        <dbReference type="ARBA" id="ARBA00022771"/>
    </source>
</evidence>
<dbReference type="PANTHER" id="PTHR33248">
    <property type="entry name" value="ZINC ION-BINDING PROTEIN"/>
    <property type="match status" value="1"/>
</dbReference>
<dbReference type="GO" id="GO:0008270">
    <property type="term" value="F:zinc ion binding"/>
    <property type="evidence" value="ECO:0007669"/>
    <property type="project" value="UniProtKB-KW"/>
</dbReference>
<evidence type="ECO:0000313" key="7">
    <source>
        <dbReference type="EnsemblPlants" id="Bo3g115030.1"/>
    </source>
</evidence>
<dbReference type="AlphaFoldDB" id="A0A0D3BGH2"/>
<evidence type="ECO:0000256" key="4">
    <source>
        <dbReference type="PROSITE-ProRule" id="PRU01343"/>
    </source>
</evidence>
<protein>
    <recommendedName>
        <fullName evidence="6">GRF-type domain-containing protein</fullName>
    </recommendedName>
</protein>
<evidence type="ECO:0000256" key="5">
    <source>
        <dbReference type="SAM" id="Phobius"/>
    </source>
</evidence>
<reference evidence="7 8" key="1">
    <citation type="journal article" date="2014" name="Genome Biol.">
        <title>Transcriptome and methylome profiling reveals relics of genome dominance in the mesopolyploid Brassica oleracea.</title>
        <authorList>
            <person name="Parkin I.A."/>
            <person name="Koh C."/>
            <person name="Tang H."/>
            <person name="Robinson S.J."/>
            <person name="Kagale S."/>
            <person name="Clarke W.E."/>
            <person name="Town C.D."/>
            <person name="Nixon J."/>
            <person name="Krishnakumar V."/>
            <person name="Bidwell S.L."/>
            <person name="Denoeud F."/>
            <person name="Belcram H."/>
            <person name="Links M.G."/>
            <person name="Just J."/>
            <person name="Clarke C."/>
            <person name="Bender T."/>
            <person name="Huebert T."/>
            <person name="Mason A.S."/>
            <person name="Pires J.C."/>
            <person name="Barker G."/>
            <person name="Moore J."/>
            <person name="Walley P.G."/>
            <person name="Manoli S."/>
            <person name="Batley J."/>
            <person name="Edwards D."/>
            <person name="Nelson M.N."/>
            <person name="Wang X."/>
            <person name="Paterson A.H."/>
            <person name="King G."/>
            <person name="Bancroft I."/>
            <person name="Chalhoub B."/>
            <person name="Sharpe A.G."/>
        </authorList>
    </citation>
    <scope>NUCLEOTIDE SEQUENCE</scope>
    <source>
        <strain evidence="7 8">cv. TO1000</strain>
    </source>
</reference>
<proteinExistence type="predicted"/>
<keyword evidence="1" id="KW-0479">Metal-binding</keyword>
<dbReference type="Proteomes" id="UP000032141">
    <property type="component" value="Chromosome C3"/>
</dbReference>
<dbReference type="EnsemblPlants" id="Bo3g115030.1">
    <property type="protein sequence ID" value="Bo3g115030.1"/>
    <property type="gene ID" value="Bo3g115030"/>
</dbReference>
<sequence>MKIAGSSWSMIDASDYQGRSLGVYARDHGRSKAMSNVSGASSGSSSGRSGGRVFGVPRICHCGVQIMELVSKSSNNPYRRYYRCGYAVSKKLSNDNHTFKWVDEAYLDEIEALKMKNASLAAKLETVTMERNEFERIVFENVQMKLEKEIFERVEEALVESSSTMKKMMVVVVVLCMVMVGFSKLFG</sequence>
<evidence type="ECO:0000313" key="8">
    <source>
        <dbReference type="Proteomes" id="UP000032141"/>
    </source>
</evidence>
<organism evidence="7 8">
    <name type="scientific">Brassica oleracea var. oleracea</name>
    <dbReference type="NCBI Taxonomy" id="109376"/>
    <lineage>
        <taxon>Eukaryota</taxon>
        <taxon>Viridiplantae</taxon>
        <taxon>Streptophyta</taxon>
        <taxon>Embryophyta</taxon>
        <taxon>Tracheophyta</taxon>
        <taxon>Spermatophyta</taxon>
        <taxon>Magnoliopsida</taxon>
        <taxon>eudicotyledons</taxon>
        <taxon>Gunneridae</taxon>
        <taxon>Pentapetalae</taxon>
        <taxon>rosids</taxon>
        <taxon>malvids</taxon>
        <taxon>Brassicales</taxon>
        <taxon>Brassicaceae</taxon>
        <taxon>Brassiceae</taxon>
        <taxon>Brassica</taxon>
    </lineage>
</organism>
<evidence type="ECO:0000256" key="3">
    <source>
        <dbReference type="ARBA" id="ARBA00022833"/>
    </source>
</evidence>
<name>A0A0D3BGH2_BRAOL</name>
<dbReference type="HOGENOM" id="CLU_134040_2_0_1"/>
<reference evidence="7" key="2">
    <citation type="submission" date="2015-03" db="UniProtKB">
        <authorList>
            <consortium name="EnsemblPlants"/>
        </authorList>
    </citation>
    <scope>IDENTIFICATION</scope>
</reference>
<keyword evidence="3" id="KW-0862">Zinc</keyword>
<evidence type="ECO:0000259" key="6">
    <source>
        <dbReference type="PROSITE" id="PS51999"/>
    </source>
</evidence>
<keyword evidence="5" id="KW-1133">Transmembrane helix</keyword>
<feature type="domain" description="GRF-type" evidence="6">
    <location>
        <begin position="60"/>
        <end position="105"/>
    </location>
</feature>
<feature type="transmembrane region" description="Helical" evidence="5">
    <location>
        <begin position="168"/>
        <end position="186"/>
    </location>
</feature>